<sequence>MGEDGTIYMGTHKNQYLPNTKNLVHDSFLIGKPAEAAGVIGINDRRKIDYLRNNSGHYQPEALEFKVLIFNWVPLQACGMMTKQFWIPASS</sequence>
<reference evidence="1 2" key="1">
    <citation type="submission" date="2015-02" db="EMBL/GenBank/DDBJ databases">
        <title>Genome Sequencing of Rickettsiales.</title>
        <authorList>
            <person name="Daugherty S.C."/>
            <person name="Su Q."/>
            <person name="Abolude K."/>
            <person name="Beier-Sexton M."/>
            <person name="Carlyon J.A."/>
            <person name="Carter R."/>
            <person name="Day N.P."/>
            <person name="Dumler S.J."/>
            <person name="Dyachenko V."/>
            <person name="Godinez A."/>
            <person name="Kurtti T.J."/>
            <person name="Lichay M."/>
            <person name="Mullins K.E."/>
            <person name="Ott S."/>
            <person name="Pappas-Brown V."/>
            <person name="Paris D.H."/>
            <person name="Patel P."/>
            <person name="Richards A.L."/>
            <person name="Sadzewicz L."/>
            <person name="Sears K."/>
            <person name="Seidman D."/>
            <person name="Sengamalay N."/>
            <person name="Stenos J."/>
            <person name="Tallon L.J."/>
            <person name="Vincent G."/>
            <person name="Fraser C.M."/>
            <person name="Munderloh U."/>
            <person name="Dunning-Hotopp J.C."/>
        </authorList>
    </citation>
    <scope>NUCLEOTIDE SEQUENCE [LARGE SCALE GENOMIC DNA]</scope>
    <source>
        <strain evidence="1 2">Tate's Hell</strain>
    </source>
</reference>
<protein>
    <submittedName>
        <fullName evidence="1">Uncharacterized protein</fullName>
    </submittedName>
</protein>
<dbReference type="EMBL" id="LAOO01000001">
    <property type="protein sequence ID" value="KJW01382.1"/>
    <property type="molecule type" value="Genomic_DNA"/>
</dbReference>
<gene>
    <name evidence="1" type="ORF">RPATATE_0856</name>
</gene>
<evidence type="ECO:0000313" key="1">
    <source>
        <dbReference type="EMBL" id="KJW01382.1"/>
    </source>
</evidence>
<proteinExistence type="predicted"/>
<comment type="caution">
    <text evidence="1">The sequence shown here is derived from an EMBL/GenBank/DDBJ whole genome shotgun (WGS) entry which is preliminary data.</text>
</comment>
<evidence type="ECO:0000313" key="2">
    <source>
        <dbReference type="Proteomes" id="UP000035491"/>
    </source>
</evidence>
<accession>A0ABR5DRL9</accession>
<dbReference type="Proteomes" id="UP000035491">
    <property type="component" value="Unassembled WGS sequence"/>
</dbReference>
<organism evidence="1 2">
    <name type="scientific">Rickettsia parkeri str. Tate's Hell</name>
    <dbReference type="NCBI Taxonomy" id="1359189"/>
    <lineage>
        <taxon>Bacteria</taxon>
        <taxon>Pseudomonadati</taxon>
        <taxon>Pseudomonadota</taxon>
        <taxon>Alphaproteobacteria</taxon>
        <taxon>Rickettsiales</taxon>
        <taxon>Rickettsiaceae</taxon>
        <taxon>Rickettsieae</taxon>
        <taxon>Rickettsia</taxon>
        <taxon>spotted fever group</taxon>
    </lineage>
</organism>
<keyword evidence="2" id="KW-1185">Reference proteome</keyword>
<name>A0ABR5DRL9_RICPA</name>